<reference evidence="1 2" key="1">
    <citation type="journal article" date="2016" name="Antonie Van Leeuwenhoek">
        <title>Nocardia donostiensis sp. nov., isolated from human respiratory specimens.</title>
        <authorList>
            <person name="Ercibengoa M."/>
            <person name="Bell M."/>
            <person name="Marimon J.M."/>
            <person name="Humrighouse B."/>
            <person name="Klenk H.P."/>
            <person name="Potter G."/>
            <person name="Perez-Trallero E."/>
        </authorList>
    </citation>
    <scope>NUCLEOTIDE SEQUENCE [LARGE SCALE GENOMIC DNA]</scope>
    <source>
        <strain evidence="1 2">X1655</strain>
    </source>
</reference>
<evidence type="ECO:0000313" key="1">
    <source>
        <dbReference type="EMBL" id="ONM47318.1"/>
    </source>
</evidence>
<keyword evidence="2" id="KW-1185">Reference proteome</keyword>
<name>A0A1V2TCY3_9NOCA</name>
<protein>
    <submittedName>
        <fullName evidence="1">Uncharacterized protein</fullName>
    </submittedName>
</protein>
<organism evidence="1 2">
    <name type="scientific">Nocardia donostiensis</name>
    <dbReference type="NCBI Taxonomy" id="1538463"/>
    <lineage>
        <taxon>Bacteria</taxon>
        <taxon>Bacillati</taxon>
        <taxon>Actinomycetota</taxon>
        <taxon>Actinomycetes</taxon>
        <taxon>Mycobacteriales</taxon>
        <taxon>Nocardiaceae</taxon>
        <taxon>Nocardia</taxon>
    </lineage>
</organism>
<evidence type="ECO:0000313" key="2">
    <source>
        <dbReference type="Proteomes" id="UP000188836"/>
    </source>
</evidence>
<accession>A0A1V2TCY3</accession>
<dbReference type="RefSeq" id="WP_077119139.1">
    <property type="nucleotide sequence ID" value="NZ_LOKT01000002.1"/>
</dbReference>
<proteinExistence type="predicted"/>
<dbReference type="EMBL" id="MUMY01000016">
    <property type="protein sequence ID" value="ONM47318.1"/>
    <property type="molecule type" value="Genomic_DNA"/>
</dbReference>
<gene>
    <name evidence="1" type="ORF">B0T46_18820</name>
</gene>
<dbReference type="AlphaFoldDB" id="A0A1V2TCY3"/>
<dbReference type="STRING" id="1538463.B0T36_02770"/>
<comment type="caution">
    <text evidence="1">The sequence shown here is derived from an EMBL/GenBank/DDBJ whole genome shotgun (WGS) entry which is preliminary data.</text>
</comment>
<sequence length="64" mass="6669">MARSDRSGCQIEAYARVLHVGGPDTITLAGFARTAIALAGSGWLETGPAGITTPVPHHRDLPTE</sequence>
<dbReference type="Proteomes" id="UP000188836">
    <property type="component" value="Unassembled WGS sequence"/>
</dbReference>